<dbReference type="Gene3D" id="3.75.10.10">
    <property type="entry name" value="L-arginine/glycine Amidinotransferase, Chain A"/>
    <property type="match status" value="1"/>
</dbReference>
<evidence type="ECO:0000256" key="1">
    <source>
        <dbReference type="ARBA" id="ARBA00006943"/>
    </source>
</evidence>
<keyword evidence="2" id="KW-0808">Transferase</keyword>
<comment type="caution">
    <text evidence="3">The sequence shown here is derived from an EMBL/GenBank/DDBJ whole genome shotgun (WGS) entry which is preliminary data.</text>
</comment>
<dbReference type="PANTHER" id="PTHR10488:SF1">
    <property type="entry name" value="GLYCINE AMIDINOTRANSFERASE, MITOCHONDRIAL"/>
    <property type="match status" value="1"/>
</dbReference>
<dbReference type="GeneID" id="29576172"/>
<dbReference type="AlphaFoldDB" id="A0A857JZ06"/>
<dbReference type="Pfam" id="PF19420">
    <property type="entry name" value="DDAH_eukar"/>
    <property type="match status" value="1"/>
</dbReference>
<dbReference type="PANTHER" id="PTHR10488">
    <property type="entry name" value="GLYCINE AMIDINOTRANSFERASE, MITOCHONDRIAL"/>
    <property type="match status" value="1"/>
</dbReference>
<sequence length="319" mass="36635">MKINVYNEYDPLKEVIIGDATKLYFPDTHEIEQEEHTAKWKQFMTKHIYTLLRGKKVPSFLAKKFQRELAEFQRILETHGVKVHHVDSVTPTKLDPYGMGQMYARDSAMSVGEHFIEGNVQIEMRKIERRGYQRIVAAINDKNQVHTLNQKDKIYLEGGDVIVNYPYVFVGIGKYASNEAGAKWLQSILDKDYENEIVDKPWKVVPVYLNDDAILHLDCCMTIIGPKTAIIHKPVLKDLPKELVDYKFIDIDAKTRKEMGGNVLVIGPKKVIVQKRHTALQEALKNEGYTVIPIVFTWHSLLDGALRCASCPLVREKNE</sequence>
<dbReference type="SUPFAM" id="SSF55909">
    <property type="entry name" value="Pentein"/>
    <property type="match status" value="1"/>
</dbReference>
<name>A0A857JZ06_LEUME</name>
<dbReference type="OMA" id="GGAKCCT"/>
<dbReference type="EMBL" id="WIPA01000001">
    <property type="protein sequence ID" value="MQR26019.1"/>
    <property type="molecule type" value="Genomic_DNA"/>
</dbReference>
<dbReference type="OrthoDB" id="9814070at2"/>
<gene>
    <name evidence="3" type="ORF">GFV13_01725</name>
</gene>
<protein>
    <submittedName>
        <fullName evidence="3">Arginine deiminase</fullName>
    </submittedName>
</protein>
<reference evidence="3 4" key="1">
    <citation type="submission" date="2019-10" db="EMBL/GenBank/DDBJ databases">
        <title>WGS of Leuconostoc mesenteroides.</title>
        <authorList>
            <person name="Melo Bolivar J."/>
            <person name="Marino-Ramirez L."/>
            <person name="Villamil Diaz L.M."/>
        </authorList>
    </citation>
    <scope>NUCLEOTIDE SEQUENCE [LARGE SCALE GENOMIC DNA]</scope>
    <source>
        <strain evidence="3 4">M11</strain>
    </source>
</reference>
<dbReference type="RefSeq" id="WP_011679595.1">
    <property type="nucleotide sequence ID" value="NZ_BCMP01000005.1"/>
</dbReference>
<dbReference type="Proteomes" id="UP000469952">
    <property type="component" value="Unassembled WGS sequence"/>
</dbReference>
<organism evidence="3 4">
    <name type="scientific">Leuconostoc mesenteroides</name>
    <dbReference type="NCBI Taxonomy" id="1245"/>
    <lineage>
        <taxon>Bacteria</taxon>
        <taxon>Bacillati</taxon>
        <taxon>Bacillota</taxon>
        <taxon>Bacilli</taxon>
        <taxon>Lactobacillales</taxon>
        <taxon>Lactobacillaceae</taxon>
        <taxon>Leuconostoc</taxon>
    </lineage>
</organism>
<proteinExistence type="inferred from homology"/>
<evidence type="ECO:0000313" key="3">
    <source>
        <dbReference type="EMBL" id="MQR26019.1"/>
    </source>
</evidence>
<dbReference type="GO" id="GO:0015067">
    <property type="term" value="F:amidinotransferase activity"/>
    <property type="evidence" value="ECO:0007669"/>
    <property type="project" value="InterPro"/>
</dbReference>
<evidence type="ECO:0000256" key="2">
    <source>
        <dbReference type="ARBA" id="ARBA00022679"/>
    </source>
</evidence>
<comment type="similarity">
    <text evidence="1">Belongs to the amidinotransferase family.</text>
</comment>
<dbReference type="InterPro" id="IPR033195">
    <property type="entry name" value="AmidinoTrfase"/>
</dbReference>
<evidence type="ECO:0000313" key="4">
    <source>
        <dbReference type="Proteomes" id="UP000469952"/>
    </source>
</evidence>
<accession>A0A857JZ06</accession>